<keyword evidence="6 7" id="KW-0472">Membrane</keyword>
<comment type="subcellular location">
    <subcellularLocation>
        <location evidence="1 7">Cell membrane</location>
        <topology evidence="1 7">Multi-pass membrane protein</topology>
    </subcellularLocation>
</comment>
<evidence type="ECO:0000313" key="10">
    <source>
        <dbReference type="Proteomes" id="UP000027178"/>
    </source>
</evidence>
<dbReference type="GO" id="GO:0005886">
    <property type="term" value="C:plasma membrane"/>
    <property type="evidence" value="ECO:0007669"/>
    <property type="project" value="UniProtKB-SubCell"/>
</dbReference>
<proteinExistence type="inferred from homology"/>
<evidence type="ECO:0000256" key="3">
    <source>
        <dbReference type="ARBA" id="ARBA00022475"/>
    </source>
</evidence>
<organism evidence="9 10">
    <name type="scientific">Kitasatospora cheerisanensis KCTC 2395</name>
    <dbReference type="NCBI Taxonomy" id="1348663"/>
    <lineage>
        <taxon>Bacteria</taxon>
        <taxon>Bacillati</taxon>
        <taxon>Actinomycetota</taxon>
        <taxon>Actinomycetes</taxon>
        <taxon>Kitasatosporales</taxon>
        <taxon>Streptomycetaceae</taxon>
        <taxon>Kitasatospora</taxon>
    </lineage>
</organism>
<evidence type="ECO:0000256" key="1">
    <source>
        <dbReference type="ARBA" id="ARBA00004651"/>
    </source>
</evidence>
<comment type="similarity">
    <text evidence="7">Belongs to the binding-protein-dependent transport system permease family.</text>
</comment>
<gene>
    <name evidence="9" type="ORF">KCH_23560</name>
</gene>
<keyword evidence="2 7" id="KW-0813">Transport</keyword>
<dbReference type="InterPro" id="IPR000515">
    <property type="entry name" value="MetI-like"/>
</dbReference>
<dbReference type="PATRIC" id="fig|1348663.4.peg.2288"/>
<dbReference type="OrthoDB" id="2063054at2"/>
<evidence type="ECO:0000256" key="4">
    <source>
        <dbReference type="ARBA" id="ARBA00022692"/>
    </source>
</evidence>
<evidence type="ECO:0000256" key="6">
    <source>
        <dbReference type="ARBA" id="ARBA00023136"/>
    </source>
</evidence>
<feature type="transmembrane region" description="Helical" evidence="7">
    <location>
        <begin position="201"/>
        <end position="223"/>
    </location>
</feature>
<keyword evidence="4 7" id="KW-0812">Transmembrane</keyword>
<evidence type="ECO:0000313" key="9">
    <source>
        <dbReference type="EMBL" id="KDN85955.1"/>
    </source>
</evidence>
<dbReference type="InterPro" id="IPR035906">
    <property type="entry name" value="MetI-like_sf"/>
</dbReference>
<keyword evidence="10" id="KW-1185">Reference proteome</keyword>
<dbReference type="Gene3D" id="1.10.3720.10">
    <property type="entry name" value="MetI-like"/>
    <property type="match status" value="1"/>
</dbReference>
<dbReference type="HOGENOM" id="CLU_016047_1_1_11"/>
<dbReference type="eggNOG" id="COG0395">
    <property type="taxonomic scope" value="Bacteria"/>
</dbReference>
<feature type="transmembrane region" description="Helical" evidence="7">
    <location>
        <begin position="260"/>
        <end position="279"/>
    </location>
</feature>
<feature type="transmembrane region" description="Helical" evidence="7">
    <location>
        <begin position="95"/>
        <end position="119"/>
    </location>
</feature>
<dbReference type="GO" id="GO:0055085">
    <property type="term" value="P:transmembrane transport"/>
    <property type="evidence" value="ECO:0007669"/>
    <property type="project" value="InterPro"/>
</dbReference>
<dbReference type="AlphaFoldDB" id="A0A066Z700"/>
<feature type="transmembrane region" description="Helical" evidence="7">
    <location>
        <begin position="159"/>
        <end position="180"/>
    </location>
</feature>
<dbReference type="SUPFAM" id="SSF161098">
    <property type="entry name" value="MetI-like"/>
    <property type="match status" value="1"/>
</dbReference>
<reference evidence="9 10" key="1">
    <citation type="submission" date="2014-05" db="EMBL/GenBank/DDBJ databases">
        <title>Draft Genome Sequence of Kitasatospora cheerisanensis KCTC 2395.</title>
        <authorList>
            <person name="Nam D.H."/>
        </authorList>
    </citation>
    <scope>NUCLEOTIDE SEQUENCE [LARGE SCALE GENOMIC DNA]</scope>
    <source>
        <strain evidence="9 10">KCTC 2395</strain>
    </source>
</reference>
<evidence type="ECO:0000259" key="8">
    <source>
        <dbReference type="PROSITE" id="PS50928"/>
    </source>
</evidence>
<dbReference type="PANTHER" id="PTHR43744:SF8">
    <property type="entry name" value="SN-GLYCEROL-3-PHOSPHATE TRANSPORT SYSTEM PERMEASE PROTEIN UGPE"/>
    <property type="match status" value="1"/>
</dbReference>
<dbReference type="PANTHER" id="PTHR43744">
    <property type="entry name" value="ABC TRANSPORTER PERMEASE PROTEIN MG189-RELATED-RELATED"/>
    <property type="match status" value="1"/>
</dbReference>
<accession>A0A066Z700</accession>
<dbReference type="CDD" id="cd06261">
    <property type="entry name" value="TM_PBP2"/>
    <property type="match status" value="1"/>
</dbReference>
<sequence>MTTLTKAPEVAEPARAARRPLQLRARLGRAGVYAVLAVAVLTVAFPVYYVFAGAFMRPDEIASYPPAMVPHSVTGQNFSGAVHAIPLVRQYGNSVLVAGLITLAQLFTSVLAAYAFVFLPMRGRAVVFGLFLATLMVPWEAIIIPNYLTLSGWGLGNTYFGLVLPFLASGFGTFLLRQSFRQFPGELRDAARIDGAGHWRFLWRILVPLNKPALAALAIYVFLSSWNQYFWPLIITRTAEMQTLQIGLSSLRDSEMADPGLILAGVVLSLLPTLALVLFGQRFIVRGLTAGAVR</sequence>
<evidence type="ECO:0000256" key="2">
    <source>
        <dbReference type="ARBA" id="ARBA00022448"/>
    </source>
</evidence>
<dbReference type="Pfam" id="PF00528">
    <property type="entry name" value="BPD_transp_1"/>
    <property type="match status" value="1"/>
</dbReference>
<keyword evidence="5 7" id="KW-1133">Transmembrane helix</keyword>
<dbReference type="PROSITE" id="PS50928">
    <property type="entry name" value="ABC_TM1"/>
    <property type="match status" value="1"/>
</dbReference>
<dbReference type="EMBL" id="JNBY01000074">
    <property type="protein sequence ID" value="KDN85955.1"/>
    <property type="molecule type" value="Genomic_DNA"/>
</dbReference>
<dbReference type="RefSeq" id="WP_051652960.1">
    <property type="nucleotide sequence ID" value="NZ_KK853997.1"/>
</dbReference>
<feature type="transmembrane region" description="Helical" evidence="7">
    <location>
        <begin position="30"/>
        <end position="51"/>
    </location>
</feature>
<evidence type="ECO:0000256" key="5">
    <source>
        <dbReference type="ARBA" id="ARBA00022989"/>
    </source>
</evidence>
<evidence type="ECO:0000256" key="7">
    <source>
        <dbReference type="RuleBase" id="RU363032"/>
    </source>
</evidence>
<name>A0A066Z700_9ACTN</name>
<keyword evidence="3" id="KW-1003">Cell membrane</keyword>
<dbReference type="Proteomes" id="UP000027178">
    <property type="component" value="Unassembled WGS sequence"/>
</dbReference>
<feature type="transmembrane region" description="Helical" evidence="7">
    <location>
        <begin position="126"/>
        <end position="147"/>
    </location>
</feature>
<feature type="domain" description="ABC transmembrane type-1" evidence="8">
    <location>
        <begin position="91"/>
        <end position="280"/>
    </location>
</feature>
<protein>
    <submittedName>
        <fullName evidence="9">ABC transporter permease</fullName>
    </submittedName>
</protein>
<comment type="caution">
    <text evidence="9">The sequence shown here is derived from an EMBL/GenBank/DDBJ whole genome shotgun (WGS) entry which is preliminary data.</text>
</comment>